<reference evidence="1" key="2">
    <citation type="submission" date="2021-09" db="EMBL/GenBank/DDBJ databases">
        <authorList>
            <person name="Jia N."/>
            <person name="Wang J."/>
            <person name="Shi W."/>
            <person name="Du L."/>
            <person name="Sun Y."/>
            <person name="Zhan W."/>
            <person name="Jiang J."/>
            <person name="Wang Q."/>
            <person name="Zhang B."/>
            <person name="Ji P."/>
            <person name="Sakyi L.B."/>
            <person name="Cui X."/>
            <person name="Yuan T."/>
            <person name="Jiang B."/>
            <person name="Yang W."/>
            <person name="Lam T.T.-Y."/>
            <person name="Chang Q."/>
            <person name="Ding S."/>
            <person name="Wang X."/>
            <person name="Zhu J."/>
            <person name="Ruan X."/>
            <person name="Zhao L."/>
            <person name="Wei J."/>
            <person name="Que T."/>
            <person name="Du C."/>
            <person name="Cheng J."/>
            <person name="Dai P."/>
            <person name="Han X."/>
            <person name="Huang E."/>
            <person name="Gao Y."/>
            <person name="Liu J."/>
            <person name="Shao H."/>
            <person name="Ye R."/>
            <person name="Li L."/>
            <person name="Wei W."/>
            <person name="Wang X."/>
            <person name="Wang C."/>
            <person name="Huo Q."/>
            <person name="Li W."/>
            <person name="Guo W."/>
            <person name="Chen H."/>
            <person name="Chen S."/>
            <person name="Zhou L."/>
            <person name="Zhou L."/>
            <person name="Ni X."/>
            <person name="Tian J."/>
            <person name="Zhou Y."/>
            <person name="Sheng Y."/>
            <person name="Liu T."/>
            <person name="Pan Y."/>
            <person name="Xia L."/>
            <person name="Li J."/>
            <person name="Zhao F."/>
            <person name="Cao W."/>
        </authorList>
    </citation>
    <scope>NUCLEOTIDE SEQUENCE</scope>
    <source>
        <strain evidence="1">Rmic-2018</strain>
        <tissue evidence="1">Larvae</tissue>
    </source>
</reference>
<accession>A0A9J6DC78</accession>
<keyword evidence="2" id="KW-1185">Reference proteome</keyword>
<evidence type="ECO:0000313" key="1">
    <source>
        <dbReference type="EMBL" id="KAH8019603.1"/>
    </source>
</evidence>
<organism evidence="1 2">
    <name type="scientific">Rhipicephalus microplus</name>
    <name type="common">Cattle tick</name>
    <name type="synonym">Boophilus microplus</name>
    <dbReference type="NCBI Taxonomy" id="6941"/>
    <lineage>
        <taxon>Eukaryota</taxon>
        <taxon>Metazoa</taxon>
        <taxon>Ecdysozoa</taxon>
        <taxon>Arthropoda</taxon>
        <taxon>Chelicerata</taxon>
        <taxon>Arachnida</taxon>
        <taxon>Acari</taxon>
        <taxon>Parasitiformes</taxon>
        <taxon>Ixodida</taxon>
        <taxon>Ixodoidea</taxon>
        <taxon>Ixodidae</taxon>
        <taxon>Rhipicephalinae</taxon>
        <taxon>Rhipicephalus</taxon>
        <taxon>Boophilus</taxon>
    </lineage>
</organism>
<dbReference type="EMBL" id="JABSTU010000010">
    <property type="protein sequence ID" value="KAH8019603.1"/>
    <property type="molecule type" value="Genomic_DNA"/>
</dbReference>
<sequence>MSALGSNQTSAIPSFREEMLQHLRQKYGSLTLQCICRFMRATKVLAFYDDLAEYLKRCWERQVIPMAYLVGAHGEFSDVVDIPDDYSRKLLFREYTYSRLMQQLQHEHEQSLRKALTPMLLPSSGCVWPGASTRGPSPPTRPSSVSYFEGRHQRRPMHTKNDVVARAHEGRIKVNKLTGIEACSL</sequence>
<name>A0A9J6DC78_RHIMP</name>
<evidence type="ECO:0000313" key="2">
    <source>
        <dbReference type="Proteomes" id="UP000821866"/>
    </source>
</evidence>
<proteinExistence type="predicted"/>
<gene>
    <name evidence="1" type="ORF">HPB51_020302</name>
</gene>
<comment type="caution">
    <text evidence="1">The sequence shown here is derived from an EMBL/GenBank/DDBJ whole genome shotgun (WGS) entry which is preliminary data.</text>
</comment>
<reference evidence="1" key="1">
    <citation type="journal article" date="2020" name="Cell">
        <title>Large-Scale Comparative Analyses of Tick Genomes Elucidate Their Genetic Diversity and Vector Capacities.</title>
        <authorList>
            <consortium name="Tick Genome and Microbiome Consortium (TIGMIC)"/>
            <person name="Jia N."/>
            <person name="Wang J."/>
            <person name="Shi W."/>
            <person name="Du L."/>
            <person name="Sun Y."/>
            <person name="Zhan W."/>
            <person name="Jiang J.F."/>
            <person name="Wang Q."/>
            <person name="Zhang B."/>
            <person name="Ji P."/>
            <person name="Bell-Sakyi L."/>
            <person name="Cui X.M."/>
            <person name="Yuan T.T."/>
            <person name="Jiang B.G."/>
            <person name="Yang W.F."/>
            <person name="Lam T.T."/>
            <person name="Chang Q.C."/>
            <person name="Ding S.J."/>
            <person name="Wang X.J."/>
            <person name="Zhu J.G."/>
            <person name="Ruan X.D."/>
            <person name="Zhao L."/>
            <person name="Wei J.T."/>
            <person name="Ye R.Z."/>
            <person name="Que T.C."/>
            <person name="Du C.H."/>
            <person name="Zhou Y.H."/>
            <person name="Cheng J.X."/>
            <person name="Dai P.F."/>
            <person name="Guo W.B."/>
            <person name="Han X.H."/>
            <person name="Huang E.J."/>
            <person name="Li L.F."/>
            <person name="Wei W."/>
            <person name="Gao Y.C."/>
            <person name="Liu J.Z."/>
            <person name="Shao H.Z."/>
            <person name="Wang X."/>
            <person name="Wang C.C."/>
            <person name="Yang T.C."/>
            <person name="Huo Q.B."/>
            <person name="Li W."/>
            <person name="Chen H.Y."/>
            <person name="Chen S.E."/>
            <person name="Zhou L.G."/>
            <person name="Ni X.B."/>
            <person name="Tian J.H."/>
            <person name="Sheng Y."/>
            <person name="Liu T."/>
            <person name="Pan Y.S."/>
            <person name="Xia L.Y."/>
            <person name="Li J."/>
            <person name="Zhao F."/>
            <person name="Cao W.C."/>
        </authorList>
    </citation>
    <scope>NUCLEOTIDE SEQUENCE</scope>
    <source>
        <strain evidence="1">Rmic-2018</strain>
    </source>
</reference>
<protein>
    <submittedName>
        <fullName evidence="1">Uncharacterized protein</fullName>
    </submittedName>
</protein>
<dbReference type="Proteomes" id="UP000821866">
    <property type="component" value="Chromosome 8"/>
</dbReference>
<dbReference type="AlphaFoldDB" id="A0A9J6DC78"/>